<organism evidence="2 3">
    <name type="scientific">Aphanizomenon flos-aquae FACHB-1040</name>
    <dbReference type="NCBI Taxonomy" id="2692887"/>
    <lineage>
        <taxon>Bacteria</taxon>
        <taxon>Bacillati</taxon>
        <taxon>Cyanobacteriota</taxon>
        <taxon>Cyanophyceae</taxon>
        <taxon>Nostocales</taxon>
        <taxon>Aphanizomenonaceae</taxon>
        <taxon>Aphanizomenon</taxon>
    </lineage>
</organism>
<evidence type="ECO:0000259" key="1">
    <source>
        <dbReference type="Pfam" id="PF14252"/>
    </source>
</evidence>
<dbReference type="RefSeq" id="WP_190384480.1">
    <property type="nucleotide sequence ID" value="NZ_JACJQT010000104.1"/>
</dbReference>
<dbReference type="Proteomes" id="UP000606721">
    <property type="component" value="Unassembled WGS sequence"/>
</dbReference>
<sequence length="756" mass="78715">MNLNSYNSDPLQPLNSELEDPLYQKPYKSSSLPNYGLDTLVFVDSLVQDYGQILSNLSSSVGVVVLDSHFDGIGQIGEILKNYHDISAVHIISHGSQGAVKLGTTTLSDSNLNLYEEQINQWGTALTGTADILFYGCNIAQGEDGQAFVTHLSQISGADIAASTDKTGASPLGGDWKLEFHTGAIEATTIQDNTYNHLLDTTPTSLTLQGLYDAWQDGTPDNFTIADAELTVSDNVFLSGTFSVTSSNSNKLKLSATNLNSFLGYGAATSETTDDVGLALNNIHLNFELATNKTFTYSIDTLNSTNPAIQLRGIPDIDLEVDSFTAQGDTSGAKVTLEGYELGVSEFVSLSGNELVFKLEKQAEESKLTLGAEGVSAFVGSQNTGVTLTDGRLGMIVYTPTAPSTTATYALSVGGSGGITGVDGLTLAGDLNVLVNRTGHAVNENIVLPSGDELTLNFSETQGNLTQIQGSADIDVAGFAAVSGEFFFAKQDNGEIIAAAKDVTTFVGSEYGTTDAVGVEISDGELGLILTSAGKYALTASGNTSLLGVDQLTLDGRLELAVNRLGTAVNQTISLPSGEEVIINFGADNITRVQGSANIDVAGFAAVSGEFLIEKTVNAENTKLIIAANDVTAFVGSGYGSANETGIKLTDGQLGLIINQTGTTPANYALSASGSAEIVGINSITLEGTLAVAVNRTGEAVNQTITLPSGEEVTVNFAGNEGNITRVQGNAEIDVAGFVAVNGEFFVEKQVISGNS</sequence>
<protein>
    <submittedName>
        <fullName evidence="2">DUF4347 domain-containing protein</fullName>
    </submittedName>
</protein>
<dbReference type="Pfam" id="PF14252">
    <property type="entry name" value="DUF4347"/>
    <property type="match status" value="1"/>
</dbReference>
<dbReference type="EMBL" id="JACJQT010000104">
    <property type="protein sequence ID" value="MBD2281288.1"/>
    <property type="molecule type" value="Genomic_DNA"/>
</dbReference>
<feature type="non-terminal residue" evidence="2">
    <location>
        <position position="756"/>
    </location>
</feature>
<dbReference type="InterPro" id="IPR025592">
    <property type="entry name" value="DUF4347"/>
</dbReference>
<accession>A0ABR8C2D5</accession>
<comment type="caution">
    <text evidence="2">The sequence shown here is derived from an EMBL/GenBank/DDBJ whole genome shotgun (WGS) entry which is preliminary data.</text>
</comment>
<evidence type="ECO:0000313" key="2">
    <source>
        <dbReference type="EMBL" id="MBD2281288.1"/>
    </source>
</evidence>
<feature type="domain" description="DUF4347" evidence="1">
    <location>
        <begin position="40"/>
        <end position="191"/>
    </location>
</feature>
<proteinExistence type="predicted"/>
<evidence type="ECO:0000313" key="3">
    <source>
        <dbReference type="Proteomes" id="UP000606721"/>
    </source>
</evidence>
<gene>
    <name evidence="2" type="ORF">H6F99_24345</name>
</gene>
<name>A0ABR8C2D5_APHFL</name>
<keyword evidence="3" id="KW-1185">Reference proteome</keyword>
<reference evidence="2 3" key="1">
    <citation type="journal article" date="2020" name="ISME J.">
        <title>Comparative genomics reveals insights into cyanobacterial evolution and habitat adaptation.</title>
        <authorList>
            <person name="Chen M.Y."/>
            <person name="Teng W.K."/>
            <person name="Zhao L."/>
            <person name="Hu C.X."/>
            <person name="Zhou Y.K."/>
            <person name="Han B.P."/>
            <person name="Song L.R."/>
            <person name="Shu W.S."/>
        </authorList>
    </citation>
    <scope>NUCLEOTIDE SEQUENCE [LARGE SCALE GENOMIC DNA]</scope>
    <source>
        <strain evidence="2 3">FACHB-1040</strain>
    </source>
</reference>